<keyword evidence="2" id="KW-0732">Signal</keyword>
<organism evidence="3 4">
    <name type="scientific">Dendrothele bispora (strain CBS 962.96)</name>
    <dbReference type="NCBI Taxonomy" id="1314807"/>
    <lineage>
        <taxon>Eukaryota</taxon>
        <taxon>Fungi</taxon>
        <taxon>Dikarya</taxon>
        <taxon>Basidiomycota</taxon>
        <taxon>Agaricomycotina</taxon>
        <taxon>Agaricomycetes</taxon>
        <taxon>Agaricomycetidae</taxon>
        <taxon>Agaricales</taxon>
        <taxon>Agaricales incertae sedis</taxon>
        <taxon>Dendrothele</taxon>
    </lineage>
</organism>
<evidence type="ECO:0000256" key="1">
    <source>
        <dbReference type="SAM" id="MobiDB-lite"/>
    </source>
</evidence>
<dbReference type="AlphaFoldDB" id="A0A4V6T5N2"/>
<evidence type="ECO:0000256" key="2">
    <source>
        <dbReference type="SAM" id="SignalP"/>
    </source>
</evidence>
<evidence type="ECO:0000313" key="4">
    <source>
        <dbReference type="Proteomes" id="UP000297245"/>
    </source>
</evidence>
<feature type="chain" id="PRO_5020703840" description="REJ domain-containing protein" evidence="2">
    <location>
        <begin position="18"/>
        <end position="55"/>
    </location>
</feature>
<sequence length="55" mass="5855">MVLLVQGLFLYSSAVSAFPNSDSTFSSSSSSSPSPKPTPIPTPTVHTVTFYMPFL</sequence>
<name>A0A4V6T5N2_DENBC</name>
<feature type="region of interest" description="Disordered" evidence="1">
    <location>
        <begin position="18"/>
        <end position="44"/>
    </location>
</feature>
<evidence type="ECO:0000313" key="3">
    <source>
        <dbReference type="EMBL" id="THV04106.1"/>
    </source>
</evidence>
<keyword evidence="4" id="KW-1185">Reference proteome</keyword>
<protein>
    <recommendedName>
        <fullName evidence="5">REJ domain-containing protein</fullName>
    </recommendedName>
</protein>
<gene>
    <name evidence="3" type="ORF">K435DRAFT_774580</name>
</gene>
<accession>A0A4V6T5N2</accession>
<dbReference type="Proteomes" id="UP000297245">
    <property type="component" value="Unassembled WGS sequence"/>
</dbReference>
<reference evidence="3 4" key="1">
    <citation type="journal article" date="2019" name="Nat. Ecol. Evol.">
        <title>Megaphylogeny resolves global patterns of mushroom evolution.</title>
        <authorList>
            <person name="Varga T."/>
            <person name="Krizsan K."/>
            <person name="Foldi C."/>
            <person name="Dima B."/>
            <person name="Sanchez-Garcia M."/>
            <person name="Sanchez-Ramirez S."/>
            <person name="Szollosi G.J."/>
            <person name="Szarkandi J.G."/>
            <person name="Papp V."/>
            <person name="Albert L."/>
            <person name="Andreopoulos W."/>
            <person name="Angelini C."/>
            <person name="Antonin V."/>
            <person name="Barry K.W."/>
            <person name="Bougher N.L."/>
            <person name="Buchanan P."/>
            <person name="Buyck B."/>
            <person name="Bense V."/>
            <person name="Catcheside P."/>
            <person name="Chovatia M."/>
            <person name="Cooper J."/>
            <person name="Damon W."/>
            <person name="Desjardin D."/>
            <person name="Finy P."/>
            <person name="Geml J."/>
            <person name="Haridas S."/>
            <person name="Hughes K."/>
            <person name="Justo A."/>
            <person name="Karasinski D."/>
            <person name="Kautmanova I."/>
            <person name="Kiss B."/>
            <person name="Kocsube S."/>
            <person name="Kotiranta H."/>
            <person name="LaButti K.M."/>
            <person name="Lechner B.E."/>
            <person name="Liimatainen K."/>
            <person name="Lipzen A."/>
            <person name="Lukacs Z."/>
            <person name="Mihaltcheva S."/>
            <person name="Morgado L.N."/>
            <person name="Niskanen T."/>
            <person name="Noordeloos M.E."/>
            <person name="Ohm R.A."/>
            <person name="Ortiz-Santana B."/>
            <person name="Ovrebo C."/>
            <person name="Racz N."/>
            <person name="Riley R."/>
            <person name="Savchenko A."/>
            <person name="Shiryaev A."/>
            <person name="Soop K."/>
            <person name="Spirin V."/>
            <person name="Szebenyi C."/>
            <person name="Tomsovsky M."/>
            <person name="Tulloss R.E."/>
            <person name="Uehling J."/>
            <person name="Grigoriev I.V."/>
            <person name="Vagvolgyi C."/>
            <person name="Papp T."/>
            <person name="Martin F.M."/>
            <person name="Miettinen O."/>
            <person name="Hibbett D.S."/>
            <person name="Nagy L.G."/>
        </authorList>
    </citation>
    <scope>NUCLEOTIDE SEQUENCE [LARGE SCALE GENOMIC DNA]</scope>
    <source>
        <strain evidence="3 4">CBS 962.96</strain>
    </source>
</reference>
<feature type="signal peptide" evidence="2">
    <location>
        <begin position="1"/>
        <end position="17"/>
    </location>
</feature>
<proteinExistence type="predicted"/>
<dbReference type="EMBL" id="ML179060">
    <property type="protein sequence ID" value="THV04106.1"/>
    <property type="molecule type" value="Genomic_DNA"/>
</dbReference>
<evidence type="ECO:0008006" key="5">
    <source>
        <dbReference type="Google" id="ProtNLM"/>
    </source>
</evidence>
<feature type="compositionally biased region" description="Low complexity" evidence="1">
    <location>
        <begin position="19"/>
        <end position="33"/>
    </location>
</feature>